<gene>
    <name evidence="1" type="ORF">UFOVP373_25</name>
</gene>
<organism evidence="1">
    <name type="scientific">uncultured Caudovirales phage</name>
    <dbReference type="NCBI Taxonomy" id="2100421"/>
    <lineage>
        <taxon>Viruses</taxon>
        <taxon>Duplodnaviria</taxon>
        <taxon>Heunggongvirae</taxon>
        <taxon>Uroviricota</taxon>
        <taxon>Caudoviricetes</taxon>
        <taxon>Peduoviridae</taxon>
        <taxon>Maltschvirus</taxon>
        <taxon>Maltschvirus maltsch</taxon>
    </lineage>
</organism>
<dbReference type="EMBL" id="LR798304">
    <property type="protein sequence ID" value="CAB5222693.1"/>
    <property type="molecule type" value="Genomic_DNA"/>
</dbReference>
<sequence>MRFGIPPIGQDFRLWGEDLRRFLARFWDNVSFKVDGATPTSNGILLWDDVNGYPVISKNNEWRQIVLGDGHAIFAQDATITAASADTAYAIQFDTPSLAADIALDPTNTTRIVFSEGGLYRISFTAQIASSSASTLEFRFWPRINGTNITGSTMVASLHNNGATIVASRDSIFQFSAGDYLEAMWATTSTSGSLLAHAATAYAPASPSVTMTISRVQA</sequence>
<dbReference type="InterPro" id="IPR008983">
    <property type="entry name" value="Tumour_necrosis_fac-like_dom"/>
</dbReference>
<evidence type="ECO:0000313" key="1">
    <source>
        <dbReference type="EMBL" id="CAB5222693.1"/>
    </source>
</evidence>
<proteinExistence type="predicted"/>
<protein>
    <submittedName>
        <fullName evidence="1">Uncharacterized protein</fullName>
    </submittedName>
</protein>
<accession>A0A6J7X5X3</accession>
<name>A0A6J7X5X3_9CAUD</name>
<reference evidence="1" key="1">
    <citation type="submission" date="2020-05" db="EMBL/GenBank/DDBJ databases">
        <authorList>
            <person name="Chiriac C."/>
            <person name="Salcher M."/>
            <person name="Ghai R."/>
            <person name="Kavagutti S V."/>
        </authorList>
    </citation>
    <scope>NUCLEOTIDE SEQUENCE</scope>
</reference>
<dbReference type="Gene3D" id="2.60.120.40">
    <property type="match status" value="1"/>
</dbReference>